<evidence type="ECO:0000256" key="3">
    <source>
        <dbReference type="ARBA" id="ARBA00022989"/>
    </source>
</evidence>
<feature type="region of interest" description="Disordered" evidence="7">
    <location>
        <begin position="259"/>
        <end position="294"/>
    </location>
</feature>
<accession>A0A6P7WZC8</accession>
<dbReference type="PROSITE" id="PS51782">
    <property type="entry name" value="LYSM"/>
    <property type="match status" value="1"/>
</dbReference>
<comment type="subcellular location">
    <subcellularLocation>
        <location evidence="1">Membrane</location>
        <topology evidence="1">Single-pass membrane protein</topology>
    </subcellularLocation>
</comment>
<feature type="compositionally biased region" description="Basic and acidic residues" evidence="7">
    <location>
        <begin position="48"/>
        <end position="66"/>
    </location>
</feature>
<evidence type="ECO:0000313" key="10">
    <source>
        <dbReference type="Proteomes" id="UP000515156"/>
    </source>
</evidence>
<feature type="compositionally biased region" description="Basic and acidic residues" evidence="7">
    <location>
        <begin position="268"/>
        <end position="287"/>
    </location>
</feature>
<evidence type="ECO:0000256" key="2">
    <source>
        <dbReference type="ARBA" id="ARBA00022692"/>
    </source>
</evidence>
<dbReference type="InterPro" id="IPR036779">
    <property type="entry name" value="LysM_dom_sf"/>
</dbReference>
<evidence type="ECO:0000256" key="4">
    <source>
        <dbReference type="ARBA" id="ARBA00023136"/>
    </source>
</evidence>
<dbReference type="CDD" id="cd00118">
    <property type="entry name" value="LysM"/>
    <property type="match status" value="1"/>
</dbReference>
<organism evidence="10 11">
    <name type="scientific">Microcaecilia unicolor</name>
    <dbReference type="NCBI Taxonomy" id="1415580"/>
    <lineage>
        <taxon>Eukaryota</taxon>
        <taxon>Metazoa</taxon>
        <taxon>Chordata</taxon>
        <taxon>Craniata</taxon>
        <taxon>Vertebrata</taxon>
        <taxon>Euteleostomi</taxon>
        <taxon>Amphibia</taxon>
        <taxon>Gymnophiona</taxon>
        <taxon>Siphonopidae</taxon>
        <taxon>Microcaecilia</taxon>
    </lineage>
</organism>
<dbReference type="PANTHER" id="PTHR20932:SF7">
    <property type="entry name" value="AND PUTATIVE PEPTIDOGLYCAN-BINDING DOMAIN-CONTAINING PROTEIN 4-RELATED"/>
    <property type="match status" value="1"/>
</dbReference>
<evidence type="ECO:0000256" key="7">
    <source>
        <dbReference type="SAM" id="MobiDB-lite"/>
    </source>
</evidence>
<dbReference type="FunCoup" id="A0A6P7WZC8">
    <property type="interactions" value="98"/>
</dbReference>
<dbReference type="GeneID" id="115459905"/>
<dbReference type="CTD" id="145748"/>
<evidence type="ECO:0000313" key="11">
    <source>
        <dbReference type="RefSeq" id="XP_030045593.1"/>
    </source>
</evidence>
<feature type="compositionally biased region" description="Acidic residues" evidence="7">
    <location>
        <begin position="36"/>
        <end position="47"/>
    </location>
</feature>
<keyword evidence="5" id="KW-0325">Glycoprotein</keyword>
<reference evidence="11" key="1">
    <citation type="submission" date="2025-08" db="UniProtKB">
        <authorList>
            <consortium name="RefSeq"/>
        </authorList>
    </citation>
    <scope>IDENTIFICATION</scope>
</reference>
<dbReference type="KEGG" id="muo:115459905"/>
<dbReference type="Gene3D" id="3.10.350.10">
    <property type="entry name" value="LysM domain"/>
    <property type="match status" value="1"/>
</dbReference>
<keyword evidence="10" id="KW-1185">Reference proteome</keyword>
<evidence type="ECO:0000259" key="9">
    <source>
        <dbReference type="PROSITE" id="PS51782"/>
    </source>
</evidence>
<dbReference type="InterPro" id="IPR045030">
    <property type="entry name" value="LYSM1-4"/>
</dbReference>
<dbReference type="RefSeq" id="XP_030045593.1">
    <property type="nucleotide sequence ID" value="XM_030189733.1"/>
</dbReference>
<dbReference type="Proteomes" id="UP000515156">
    <property type="component" value="Chromosome 1"/>
</dbReference>
<keyword evidence="4 8" id="KW-0472">Membrane</keyword>
<dbReference type="InterPro" id="IPR018392">
    <property type="entry name" value="LysM"/>
</dbReference>
<protein>
    <recommendedName>
        <fullName evidence="6">LysM and putative peptidoglycan-binding domain-containing protein 4</fullName>
    </recommendedName>
</protein>
<keyword evidence="3 8" id="KW-1133">Transmembrane helix</keyword>
<dbReference type="OrthoDB" id="538216at2759"/>
<feature type="region of interest" description="Disordered" evidence="7">
    <location>
        <begin position="30"/>
        <end position="66"/>
    </location>
</feature>
<dbReference type="GO" id="GO:0016020">
    <property type="term" value="C:membrane"/>
    <property type="evidence" value="ECO:0007669"/>
    <property type="project" value="UniProtKB-SubCell"/>
</dbReference>
<dbReference type="AlphaFoldDB" id="A0A6P7WZC8"/>
<dbReference type="PANTHER" id="PTHR20932">
    <property type="entry name" value="LYSM AND PUTATIVE PEPTIDOGLYCAN-BINDING DOMAIN-CONTAINING PROTEIN"/>
    <property type="match status" value="1"/>
</dbReference>
<name>A0A6P7WZC8_9AMPH</name>
<evidence type="ECO:0000256" key="5">
    <source>
        <dbReference type="ARBA" id="ARBA00023180"/>
    </source>
</evidence>
<dbReference type="InParanoid" id="A0A6P7WZC8"/>
<proteinExistence type="predicted"/>
<sequence length="294" mass="32866">MRVKTGSTQTFQAPFTVRISPDSQVYTFRSCRSESEQDSSSEDELDVSELRVRGREQRRSNGTKEKVGDTVLMERLVQKEDNLNKLALQYGCKVADIKRVNNFIGEQDMYALKSVRIPVKIHGVLSETRDELRPLQDSGATLIELPDTDGATGTNESQDLTAYFKGIDQSIREAAQSTEGDFYSVSPGKMSVSQKDFSSGADWGIRWWNAVSILLLIGIVIPVFYIIYFKMQATGLPSNVTSKAFEKDLAATLGAHHHTTSVGNSHLDTWEPQKLRRARTEEHEQRDGQGNALT</sequence>
<feature type="transmembrane region" description="Helical" evidence="8">
    <location>
        <begin position="207"/>
        <end position="228"/>
    </location>
</feature>
<gene>
    <name evidence="11" type="primary">LYSMD4</name>
</gene>
<evidence type="ECO:0000256" key="8">
    <source>
        <dbReference type="SAM" id="Phobius"/>
    </source>
</evidence>
<feature type="domain" description="LysM" evidence="9">
    <location>
        <begin position="73"/>
        <end position="117"/>
    </location>
</feature>
<keyword evidence="2 8" id="KW-0812">Transmembrane</keyword>
<evidence type="ECO:0000256" key="6">
    <source>
        <dbReference type="ARBA" id="ARBA00040995"/>
    </source>
</evidence>
<evidence type="ECO:0000256" key="1">
    <source>
        <dbReference type="ARBA" id="ARBA00004167"/>
    </source>
</evidence>